<dbReference type="EMBL" id="FCOK02000065">
    <property type="protein sequence ID" value="SAL61540.1"/>
    <property type="molecule type" value="Genomic_DNA"/>
</dbReference>
<dbReference type="OrthoDB" id="1678715at2"/>
<feature type="transmembrane region" description="Helical" evidence="1">
    <location>
        <begin position="12"/>
        <end position="32"/>
    </location>
</feature>
<sequence length="285" mass="33304">MRAQPFNNLEQEAIVLLAVWDMLAGMVNYGFFQKLERSVDVTLMFSNSNDRRLFNILLGDFLSQPNERGGKESFLSLKQPPNGARATDYTYLFYLRQICDAPLLGKKVDCIKRPLDALSTWLEEDCFVEDVWFGSIGVKANIRIPRIRYIKICGDIAKHNFSRLQSNVDKIVQTLRRCGVSIDAEAGFRALPDFYEWFHDDIFIYHSSHIAQMLNDLLWGIHQYLQPEFHRSYEREPDGVLYRYIYPEGCEHQFARSMYWGLMNNIRQGPYLPLFTVSSSLKNHY</sequence>
<evidence type="ECO:0000313" key="3">
    <source>
        <dbReference type="Proteomes" id="UP000054683"/>
    </source>
</evidence>
<keyword evidence="1" id="KW-0472">Membrane</keyword>
<evidence type="ECO:0000256" key="1">
    <source>
        <dbReference type="SAM" id="Phobius"/>
    </source>
</evidence>
<gene>
    <name evidence="2" type="ORF">AWB69_06844</name>
</gene>
<reference evidence="2 3" key="1">
    <citation type="submission" date="2016-01" db="EMBL/GenBank/DDBJ databases">
        <authorList>
            <person name="Oliw E.H."/>
        </authorList>
    </citation>
    <scope>NUCLEOTIDE SEQUENCE [LARGE SCALE GENOMIC DNA]</scope>
    <source>
        <strain evidence="2">LMG 27134</strain>
    </source>
</reference>
<name>A0A158IZM4_9BURK</name>
<dbReference type="Proteomes" id="UP000054683">
    <property type="component" value="Unassembled WGS sequence"/>
</dbReference>
<keyword evidence="1" id="KW-1133">Transmembrane helix</keyword>
<dbReference type="AlphaFoldDB" id="A0A158IZM4"/>
<accession>A0A158IZM4</accession>
<dbReference type="RefSeq" id="WP_062091075.1">
    <property type="nucleotide sequence ID" value="NZ_FCOK02000065.1"/>
</dbReference>
<keyword evidence="1" id="KW-0812">Transmembrane</keyword>
<evidence type="ECO:0000313" key="2">
    <source>
        <dbReference type="EMBL" id="SAL61540.1"/>
    </source>
</evidence>
<organism evidence="2 3">
    <name type="scientific">Caballeronia udeis</name>
    <dbReference type="NCBI Taxonomy" id="1232866"/>
    <lineage>
        <taxon>Bacteria</taxon>
        <taxon>Pseudomonadati</taxon>
        <taxon>Pseudomonadota</taxon>
        <taxon>Betaproteobacteria</taxon>
        <taxon>Burkholderiales</taxon>
        <taxon>Burkholderiaceae</taxon>
        <taxon>Caballeronia</taxon>
    </lineage>
</organism>
<proteinExistence type="predicted"/>
<protein>
    <submittedName>
        <fullName evidence="2">Uncharacterized protein</fullName>
    </submittedName>
</protein>